<dbReference type="FunFam" id="1.10.10.10:FF:000322">
    <property type="entry name" value="Probable disease resistance protein At1g63360"/>
    <property type="match status" value="1"/>
</dbReference>
<dbReference type="InterPro" id="IPR058922">
    <property type="entry name" value="WHD_DRP"/>
</dbReference>
<dbReference type="PANTHER" id="PTHR36766:SF61">
    <property type="entry name" value="NB-ARC DOMAIN DISEASE RESISTANCE PROTEIN"/>
    <property type="match status" value="1"/>
</dbReference>
<dbReference type="Proteomes" id="UP000235145">
    <property type="component" value="Unassembled WGS sequence"/>
</dbReference>
<accession>A0A9R1WNT2</accession>
<protein>
    <submittedName>
        <fullName evidence="11">Uncharacterized protein</fullName>
    </submittedName>
</protein>
<evidence type="ECO:0000256" key="2">
    <source>
        <dbReference type="ARBA" id="ARBA00022614"/>
    </source>
</evidence>
<evidence type="ECO:0000256" key="6">
    <source>
        <dbReference type="ARBA" id="ARBA00022840"/>
    </source>
</evidence>
<feature type="domain" description="Disease resistance protein winged helix" evidence="9">
    <location>
        <begin position="452"/>
        <end position="519"/>
    </location>
</feature>
<dbReference type="Pfam" id="PF23559">
    <property type="entry name" value="WHD_DRP"/>
    <property type="match status" value="1"/>
</dbReference>
<comment type="caution">
    <text evidence="11">The sequence shown here is derived from an EMBL/GenBank/DDBJ whole genome shotgun (WGS) entry which is preliminary data.</text>
</comment>
<dbReference type="InterPro" id="IPR002182">
    <property type="entry name" value="NB-ARC"/>
</dbReference>
<keyword evidence="5" id="KW-0611">Plant defense</keyword>
<evidence type="ECO:0000256" key="5">
    <source>
        <dbReference type="ARBA" id="ARBA00022821"/>
    </source>
</evidence>
<evidence type="ECO:0000259" key="10">
    <source>
        <dbReference type="Pfam" id="PF25019"/>
    </source>
</evidence>
<proteinExistence type="inferred from homology"/>
<dbReference type="InterPro" id="IPR056789">
    <property type="entry name" value="LRR_R13L1-DRL21"/>
</dbReference>
<dbReference type="Pfam" id="PF00931">
    <property type="entry name" value="NB-ARC"/>
    <property type="match status" value="1"/>
</dbReference>
<dbReference type="PRINTS" id="PR00364">
    <property type="entry name" value="DISEASERSIST"/>
</dbReference>
<evidence type="ECO:0000256" key="4">
    <source>
        <dbReference type="ARBA" id="ARBA00022741"/>
    </source>
</evidence>
<dbReference type="EMBL" id="NBSK02000001">
    <property type="protein sequence ID" value="KAJ0227028.1"/>
    <property type="molecule type" value="Genomic_DNA"/>
</dbReference>
<dbReference type="Pfam" id="PF25019">
    <property type="entry name" value="LRR_R13L1-DRL21"/>
    <property type="match status" value="1"/>
</dbReference>
<keyword evidence="3" id="KW-0677">Repeat</keyword>
<evidence type="ECO:0000313" key="12">
    <source>
        <dbReference type="Proteomes" id="UP000235145"/>
    </source>
</evidence>
<sequence length="1286" mass="144616">MGPQAKEPNLSFLRIPMAEIVVSAVITVLCEKLISGDLMKLARSEGIDSQLKKWKKNLPMIQAVLADATQKQIQERAVQLWVNDLHHLAYDIDDVLDDLATEALRRKLNQETLASTSTSKVLKLVPKCCTNFTPRNIMYGQQMSSKLEEITIKLRDLVDQKNDLGLNVNVESSNITERRLEQTSLVDESKIMGREGDKEKLLGKLLGNEGCDQNVSVVSIVGMGGIGKTTLAKLLYNEQKVKDHFEVRAWVCVSEECDVFKISKAIFQAVTGQNKDFANLDLLHVALKEELSKKRFLLVLDDVWNEDDSKWEQIQSPLLVGAPGSRIIVTTRSTRVASVMDSQQTYPLGLLSNEDALSLFAQHALGEKNFDKHPTLKLFGEGMVQKCGRLPLALTALGRVLKGNRNGDKWEELLKSEIWDIDDGNKILPALKLSYYHLPPHLKQLFAYCSLIPKDYVFHKNKLVLLWVAEGFLSQSKGNKSMENLGHEYFEELKSRSFFQQSTNDMLGYTMHDLMNDLATSVVGEFSFRLDGEVDISDMNETSDKFRHLSLVGRGSGSYRKFIELQRAKYLRTFLVMSDGWEDGSLDKVLLELQFLRVLSVVGLDDMYGDSEIIRKVPESIGNLKHLRYINFSYTRITCLPEEVSELYNLQTLLVHCCGELSSLPKNFAKLINLRHLDISYTPKLNKMPLGIGGLRSLQTLTKVIIEEGNGFKISDFKGLTDLQGQLYIMGLEKVINPVEAKDTKLHQKKGLDVLELEWSYVFDDSRNEMIEYEVLKELRPHPKLKNLKIFNNSGMRFPTWVGDPSFDQLTELTLSGCRSTHLPTLGCLGCLKKLIVESMNEVQTVGFEFLAPPNSNLGIPFPSLECLTFYDMKGWQRWSMNSGDGHGAPRSFPCLHEICIANCPELAEVSIGLIPSLRVLYIRNCSNAVLRSLVGLSSSLVELKLLNVKGLTQLHGEDLMHLRALEHLHINRCDELRYLWERESEACKSLVSLQKLEVWNCKNLVSTAEKEANIGISMESLKSVEFHNCETLESYNCPNSVEKLVIWHCDSVTSLTFSAVQEHPSPLTELIVGDCDNIQLQPKPIPAKDISLSRLTSLQICWCKNLKSFPHEQFQSLTSLEEMWIYDCPSMDYSFPCGVWPPNLSKLVIGGLNKPMSEWGPQNFPASLVELELSGKNSGVVSFAVADDVGNTCTTPSSSSTFLLPPSLVYLDLDGFKDVESFSEVLQHLPCLKTLEILNCPKLGDLKAIYDPSNVTITVLKCTLDQGSLHDVSEANQLNMHRDGR</sequence>
<dbReference type="Gene3D" id="1.20.5.4130">
    <property type="match status" value="1"/>
</dbReference>
<dbReference type="Gene3D" id="1.10.8.430">
    <property type="entry name" value="Helical domain of apoptotic protease-activating factors"/>
    <property type="match status" value="1"/>
</dbReference>
<organism evidence="11 12">
    <name type="scientific">Lactuca sativa</name>
    <name type="common">Garden lettuce</name>
    <dbReference type="NCBI Taxonomy" id="4236"/>
    <lineage>
        <taxon>Eukaryota</taxon>
        <taxon>Viridiplantae</taxon>
        <taxon>Streptophyta</taxon>
        <taxon>Embryophyta</taxon>
        <taxon>Tracheophyta</taxon>
        <taxon>Spermatophyta</taxon>
        <taxon>Magnoliopsida</taxon>
        <taxon>eudicotyledons</taxon>
        <taxon>Gunneridae</taxon>
        <taxon>Pentapetalae</taxon>
        <taxon>asterids</taxon>
        <taxon>campanulids</taxon>
        <taxon>Asterales</taxon>
        <taxon>Asteraceae</taxon>
        <taxon>Cichorioideae</taxon>
        <taxon>Cichorieae</taxon>
        <taxon>Lactucinae</taxon>
        <taxon>Lactuca</taxon>
    </lineage>
</organism>
<dbReference type="Gene3D" id="3.80.10.10">
    <property type="entry name" value="Ribonuclease Inhibitor"/>
    <property type="match status" value="2"/>
</dbReference>
<evidence type="ECO:0000259" key="7">
    <source>
        <dbReference type="Pfam" id="PF00931"/>
    </source>
</evidence>
<dbReference type="SUPFAM" id="SSF52540">
    <property type="entry name" value="P-loop containing nucleoside triphosphate hydrolases"/>
    <property type="match status" value="1"/>
</dbReference>
<gene>
    <name evidence="11" type="ORF">LSAT_V11C100040060</name>
</gene>
<keyword evidence="2" id="KW-0433">Leucine-rich repeat</keyword>
<dbReference type="GO" id="GO:0051607">
    <property type="term" value="P:defense response to virus"/>
    <property type="evidence" value="ECO:0007669"/>
    <property type="project" value="UniProtKB-ARBA"/>
</dbReference>
<dbReference type="InterPro" id="IPR036388">
    <property type="entry name" value="WH-like_DNA-bd_sf"/>
</dbReference>
<keyword evidence="6" id="KW-0067">ATP-binding</keyword>
<dbReference type="PANTHER" id="PTHR36766">
    <property type="entry name" value="PLANT BROAD-SPECTRUM MILDEW RESISTANCE PROTEIN RPW8"/>
    <property type="match status" value="1"/>
</dbReference>
<dbReference type="GO" id="GO:0043531">
    <property type="term" value="F:ADP binding"/>
    <property type="evidence" value="ECO:0007669"/>
    <property type="project" value="InterPro"/>
</dbReference>
<dbReference type="InterPro" id="IPR032675">
    <property type="entry name" value="LRR_dom_sf"/>
</dbReference>
<feature type="domain" description="R13L1/DRL21-like LRR repeat region" evidence="10">
    <location>
        <begin position="714"/>
        <end position="840"/>
    </location>
</feature>
<dbReference type="FunFam" id="3.40.50.300:FF:001091">
    <property type="entry name" value="Probable disease resistance protein At1g61300"/>
    <property type="match status" value="1"/>
</dbReference>
<comment type="similarity">
    <text evidence="1">Belongs to the disease resistance NB-LRR family.</text>
</comment>
<dbReference type="SUPFAM" id="SSF52058">
    <property type="entry name" value="L domain-like"/>
    <property type="match status" value="1"/>
</dbReference>
<dbReference type="Gene3D" id="1.10.10.10">
    <property type="entry name" value="Winged helix-like DNA-binding domain superfamily/Winged helix DNA-binding domain"/>
    <property type="match status" value="1"/>
</dbReference>
<keyword evidence="12" id="KW-1185">Reference proteome</keyword>
<dbReference type="InterPro" id="IPR042197">
    <property type="entry name" value="Apaf_helical"/>
</dbReference>
<dbReference type="SUPFAM" id="SSF52047">
    <property type="entry name" value="RNI-like"/>
    <property type="match status" value="1"/>
</dbReference>
<evidence type="ECO:0000313" key="11">
    <source>
        <dbReference type="EMBL" id="KAJ0227028.1"/>
    </source>
</evidence>
<dbReference type="Gene3D" id="3.40.50.300">
    <property type="entry name" value="P-loop containing nucleotide triphosphate hydrolases"/>
    <property type="match status" value="1"/>
</dbReference>
<feature type="domain" description="NB-ARC" evidence="7">
    <location>
        <begin position="195"/>
        <end position="365"/>
    </location>
</feature>
<dbReference type="Pfam" id="PF18052">
    <property type="entry name" value="Rx_N"/>
    <property type="match status" value="1"/>
</dbReference>
<dbReference type="InterPro" id="IPR027417">
    <property type="entry name" value="P-loop_NTPase"/>
</dbReference>
<dbReference type="GO" id="GO:0005524">
    <property type="term" value="F:ATP binding"/>
    <property type="evidence" value="ECO:0007669"/>
    <property type="project" value="UniProtKB-KW"/>
</dbReference>
<reference evidence="11 12" key="1">
    <citation type="journal article" date="2017" name="Nat. Commun.">
        <title>Genome assembly with in vitro proximity ligation data and whole-genome triplication in lettuce.</title>
        <authorList>
            <person name="Reyes-Chin-Wo S."/>
            <person name="Wang Z."/>
            <person name="Yang X."/>
            <person name="Kozik A."/>
            <person name="Arikit S."/>
            <person name="Song C."/>
            <person name="Xia L."/>
            <person name="Froenicke L."/>
            <person name="Lavelle D.O."/>
            <person name="Truco M.J."/>
            <person name="Xia R."/>
            <person name="Zhu S."/>
            <person name="Xu C."/>
            <person name="Xu H."/>
            <person name="Xu X."/>
            <person name="Cox K."/>
            <person name="Korf I."/>
            <person name="Meyers B.C."/>
            <person name="Michelmore R.W."/>
        </authorList>
    </citation>
    <scope>NUCLEOTIDE SEQUENCE [LARGE SCALE GENOMIC DNA]</scope>
    <source>
        <strain evidence="12">cv. Salinas</strain>
        <tissue evidence="11">Seedlings</tissue>
    </source>
</reference>
<evidence type="ECO:0000256" key="1">
    <source>
        <dbReference type="ARBA" id="ARBA00008894"/>
    </source>
</evidence>
<evidence type="ECO:0000256" key="3">
    <source>
        <dbReference type="ARBA" id="ARBA00022737"/>
    </source>
</evidence>
<evidence type="ECO:0000259" key="8">
    <source>
        <dbReference type="Pfam" id="PF18052"/>
    </source>
</evidence>
<evidence type="ECO:0000259" key="9">
    <source>
        <dbReference type="Pfam" id="PF23559"/>
    </source>
</evidence>
<dbReference type="InterPro" id="IPR041118">
    <property type="entry name" value="Rx_N"/>
</dbReference>
<feature type="domain" description="Disease resistance N-terminal" evidence="8">
    <location>
        <begin position="21"/>
        <end position="112"/>
    </location>
</feature>
<name>A0A9R1WNT2_LACSA</name>
<keyword evidence="4" id="KW-0547">Nucleotide-binding</keyword>